<dbReference type="AlphaFoldDB" id="A0A1X6N5I5"/>
<dbReference type="RefSeq" id="XP_024340665.1">
    <property type="nucleotide sequence ID" value="XM_024476854.1"/>
</dbReference>
<dbReference type="GeneID" id="36321805"/>
<dbReference type="SUPFAM" id="SSF53383">
    <property type="entry name" value="PLP-dependent transferases"/>
    <property type="match status" value="1"/>
</dbReference>
<keyword evidence="3" id="KW-0456">Lyase</keyword>
<comment type="cofactor">
    <cofactor evidence="1 4">
        <name>pyridoxal 5'-phosphate</name>
        <dbReference type="ChEBI" id="CHEBI:597326"/>
    </cofactor>
</comment>
<dbReference type="OrthoDB" id="2161780at2759"/>
<dbReference type="Proteomes" id="UP000194127">
    <property type="component" value="Unassembled WGS sequence"/>
</dbReference>
<organism evidence="5 6">
    <name type="scientific">Postia placenta MAD-698-R-SB12</name>
    <dbReference type="NCBI Taxonomy" id="670580"/>
    <lineage>
        <taxon>Eukaryota</taxon>
        <taxon>Fungi</taxon>
        <taxon>Dikarya</taxon>
        <taxon>Basidiomycota</taxon>
        <taxon>Agaricomycotina</taxon>
        <taxon>Agaricomycetes</taxon>
        <taxon>Polyporales</taxon>
        <taxon>Adustoporiaceae</taxon>
        <taxon>Rhodonia</taxon>
    </lineage>
</organism>
<dbReference type="STRING" id="670580.A0A1X6N5I5"/>
<evidence type="ECO:0008006" key="7">
    <source>
        <dbReference type="Google" id="ProtNLM"/>
    </source>
</evidence>
<protein>
    <recommendedName>
        <fullName evidence="7">PLP-dependent transferase</fullName>
    </recommendedName>
</protein>
<evidence type="ECO:0000313" key="5">
    <source>
        <dbReference type="EMBL" id="OSX63871.1"/>
    </source>
</evidence>
<evidence type="ECO:0000256" key="1">
    <source>
        <dbReference type="ARBA" id="ARBA00001933"/>
    </source>
</evidence>
<dbReference type="GO" id="GO:0030170">
    <property type="term" value="F:pyridoxal phosphate binding"/>
    <property type="evidence" value="ECO:0007669"/>
    <property type="project" value="InterPro"/>
</dbReference>
<dbReference type="PANTHER" id="PTHR42735">
    <property type="match status" value="1"/>
</dbReference>
<feature type="modified residue" description="N6-(pyridoxal phosphate)lysine" evidence="4">
    <location>
        <position position="448"/>
    </location>
</feature>
<dbReference type="PANTHER" id="PTHR42735:SF4">
    <property type="entry name" value="PYRIDOXAL PHOSPHATE-DEPENDENT DECARBOXYLASE FAMILY PROTEIN"/>
    <property type="match status" value="1"/>
</dbReference>
<dbReference type="InterPro" id="IPR015424">
    <property type="entry name" value="PyrdxlP-dep_Trfase"/>
</dbReference>
<keyword evidence="2 4" id="KW-0663">Pyridoxal phosphate</keyword>
<dbReference type="GO" id="GO:0019752">
    <property type="term" value="P:carboxylic acid metabolic process"/>
    <property type="evidence" value="ECO:0007669"/>
    <property type="project" value="InterPro"/>
</dbReference>
<name>A0A1X6N5I5_9APHY</name>
<evidence type="ECO:0000313" key="6">
    <source>
        <dbReference type="Proteomes" id="UP000194127"/>
    </source>
</evidence>
<gene>
    <name evidence="5" type="ORF">POSPLADRAFT_1032397</name>
</gene>
<dbReference type="InterPro" id="IPR002129">
    <property type="entry name" value="PyrdxlP-dep_de-COase"/>
</dbReference>
<proteinExistence type="predicted"/>
<reference evidence="5" key="1">
    <citation type="submission" date="2017-04" db="EMBL/GenBank/DDBJ databases">
        <title>Genome Sequence of the Model Brown-Rot Fungus Postia placenta SB12.</title>
        <authorList>
            <consortium name="DOE Joint Genome Institute"/>
            <person name="Gaskell J."/>
            <person name="Kersten P."/>
            <person name="Larrondo L.F."/>
            <person name="Canessa P."/>
            <person name="Martinez D."/>
            <person name="Hibbett D."/>
            <person name="Schmoll M."/>
            <person name="Kubicek C.P."/>
            <person name="Martinez A.T."/>
            <person name="Yadav J."/>
            <person name="Master E."/>
            <person name="Magnuson J.K."/>
            <person name="James T."/>
            <person name="Yaver D."/>
            <person name="Berka R."/>
            <person name="Labutti K."/>
            <person name="Lipzen A."/>
            <person name="Aerts A."/>
            <person name="Barry K."/>
            <person name="Henrissat B."/>
            <person name="Blanchette R."/>
            <person name="Grigoriev I."/>
            <person name="Cullen D."/>
        </authorList>
    </citation>
    <scope>NUCLEOTIDE SEQUENCE [LARGE SCALE GENOMIC DNA]</scope>
    <source>
        <strain evidence="5">MAD-698-R-SB12</strain>
    </source>
</reference>
<accession>A0A1X6N5I5</accession>
<dbReference type="InterPro" id="IPR015421">
    <property type="entry name" value="PyrdxlP-dep_Trfase_major"/>
</dbReference>
<dbReference type="Gene3D" id="3.40.640.10">
    <property type="entry name" value="Type I PLP-dependent aspartate aminotransferase-like (Major domain)"/>
    <property type="match status" value="1"/>
</dbReference>
<evidence type="ECO:0000256" key="4">
    <source>
        <dbReference type="PIRSR" id="PIRSR602129-50"/>
    </source>
</evidence>
<evidence type="ECO:0000256" key="3">
    <source>
        <dbReference type="ARBA" id="ARBA00023239"/>
    </source>
</evidence>
<dbReference type="Pfam" id="PF00282">
    <property type="entry name" value="Pyridoxal_deC"/>
    <property type="match status" value="1"/>
</dbReference>
<keyword evidence="6" id="KW-1185">Reference proteome</keyword>
<sequence length="1086" mass="121102">MPSYNVTNTNTKSSHRIVYAHPEFTDHAIAAWFLGPKVENHDVLEDQLRKIVKYLKHGRATYFPDDSNFITQDMIQSNTYRKAVDKLDQVVEYLSILLANHSVPFSSPRYAAHVAGDTTLPAVVGYALGMLYNQNNVTPEASPLTSVIEYVVGQDFCRMLGFHTADERRGRPDDPLTIGWGHVTCDGSVANYESMWVARSLKFYPLSLQLAIIEGDLGFVKDTFMVTTTSRVEKRYKDCSAWELLNLKQDVILGLGDKLTEQFGVSSDYLEGAMRPYLAQIMGKDKIEKRFGIKLPQYFCSITKHYSFNKGANILGIGESNLVDVDIDMHARMDADDLKQKLVDAIQAEIPIYAVVAIMGTTEHGAVDPLDKILRIRSELEKSHGVSFLVHCDAAWGGYFTSILRDLPSDWTGPAVDSAFLKKPLLRYTKVQLDAMRHVDSVTIDSHKSGYCPYPAGGLCYRDERMRFLITTTSPYINTTGEGVEAMGTKPGASPLAVWVSNMVLGLHMGGYGTLLSQSIFSGYYTLWCNVAETSKLLYVVPFNVLPIEKDKARKTIGEIEGEKERLADSILRRSFADVIKDKNALDDIESIGSDLMINTFSCNFKLENGELNKDVTEANFLNQRIYDRLSIRRITDDINQVPVLLVGTVWEQKLYKSCLTQFKSRLGLDSADPTDLHAYSSVAMSPFVMDNLIQVVGDAFLKVAEEEAQRCRERIAIKPAYHGFVMQGTDTLYLAYLPMLNVGRHRQQLVVTAKLPQDAMEVYIKARADNPRETFTLHTSKMMLLQDILDTRSCEANLIAGLPQVLGTTFGNLVTKIKLTDITVVKHHSLAPKMLSSDYPTAMMFYLYGTRKQQHIEHIVIKAPNAQLASSQVTVELDQMPSDVQLAAGVIAVMDERYEAAMQPFSDSHKPGFFRTGVASRVSVYTDPYKYNTDSNIAIRDIWKKIRESKPIAKGTLTIGKEAFVDAAHINQETLAQVEFVPHNRAASPKLHGHHINGLLDNFRAVLKGPEVVSAYDIEDAVSRRSATLGDYYLASAEHTPGAPSISRYAMQLPTDALTARVSLRKDWHAALTSIQGSPLGSSHT</sequence>
<dbReference type="EMBL" id="KZ110594">
    <property type="protein sequence ID" value="OSX63871.1"/>
    <property type="molecule type" value="Genomic_DNA"/>
</dbReference>
<evidence type="ECO:0000256" key="2">
    <source>
        <dbReference type="ARBA" id="ARBA00022898"/>
    </source>
</evidence>
<dbReference type="InterPro" id="IPR050477">
    <property type="entry name" value="GrpII_AminoAcid_Decarb"/>
</dbReference>
<dbReference type="GO" id="GO:0016830">
    <property type="term" value="F:carbon-carbon lyase activity"/>
    <property type="evidence" value="ECO:0007669"/>
    <property type="project" value="InterPro"/>
</dbReference>